<reference evidence="1" key="1">
    <citation type="submission" date="2020-05" db="EMBL/GenBank/DDBJ databases">
        <authorList>
            <person name="Chiriac C."/>
            <person name="Salcher M."/>
            <person name="Ghai R."/>
            <person name="Kavagutti S V."/>
        </authorList>
    </citation>
    <scope>NUCLEOTIDE SEQUENCE</scope>
</reference>
<name>A0A6J5QSH0_9CAUD</name>
<evidence type="ECO:0000313" key="1">
    <source>
        <dbReference type="EMBL" id="CAB4185496.1"/>
    </source>
</evidence>
<dbReference type="EMBL" id="LR797075">
    <property type="protein sequence ID" value="CAB4185496.1"/>
    <property type="molecule type" value="Genomic_DNA"/>
</dbReference>
<accession>A0A6J5QSH0</accession>
<proteinExistence type="predicted"/>
<gene>
    <name evidence="1" type="ORF">UFOVP1127_84</name>
</gene>
<organism evidence="1">
    <name type="scientific">uncultured Caudovirales phage</name>
    <dbReference type="NCBI Taxonomy" id="2100421"/>
    <lineage>
        <taxon>Viruses</taxon>
        <taxon>Duplodnaviria</taxon>
        <taxon>Heunggongvirae</taxon>
        <taxon>Uroviricota</taxon>
        <taxon>Caudoviricetes</taxon>
        <taxon>Peduoviridae</taxon>
        <taxon>Maltschvirus</taxon>
        <taxon>Maltschvirus maltsch</taxon>
    </lineage>
</organism>
<sequence>MSNKLEIGFAGEPITQETQIVEQTAPPAFKLVPVRIRKGLAMYEGNLHGDFGLAEFSEDPALPRIHGVSYLKQKPNCLYVEALNPRMAQLKLVKLATK</sequence>
<protein>
    <submittedName>
        <fullName evidence="1">Uncharacterized protein</fullName>
    </submittedName>
</protein>